<sequence length="288" mass="32049">MPSPDRQPLTRRQWLGRIAAGGVTLALGSYAYARRIEPHWVEITHHTMPLMNLSSSLVGKRLVQISDLHVGPVVDNSYLRTVLRSLEELGPDYLVITGDLMSSRRAESVDLVIDTLRDSPVIDLPTFIVLGNHDYGEGFRNDFVADELVDKVRNLGVTVLRNESIDIDGLQIAGCDDRWARRTDLNATFARVDHTRPTICLAHNPDIADLPDWSTFGGWILSGHTHGGQCRFPIIGAPVLPIKNKAYARGHVSLNGGRNLYVNRGLGYTRRIRFGVRPEVTVFTLTPV</sequence>
<evidence type="ECO:0000313" key="5">
    <source>
        <dbReference type="Proteomes" id="UP000316426"/>
    </source>
</evidence>
<dbReference type="Gene3D" id="3.60.21.10">
    <property type="match status" value="1"/>
</dbReference>
<keyword evidence="2 4" id="KW-0378">Hydrolase</keyword>
<evidence type="ECO:0000259" key="3">
    <source>
        <dbReference type="Pfam" id="PF00149"/>
    </source>
</evidence>
<dbReference type="AlphaFoldDB" id="A0A518KF14"/>
<dbReference type="PANTHER" id="PTHR31302:SF31">
    <property type="entry name" value="PHOSPHODIESTERASE YAEI"/>
    <property type="match status" value="1"/>
</dbReference>
<accession>A0A518KF14</accession>
<dbReference type="InterPro" id="IPR004843">
    <property type="entry name" value="Calcineurin-like_PHP"/>
</dbReference>
<evidence type="ECO:0000256" key="2">
    <source>
        <dbReference type="ARBA" id="ARBA00022801"/>
    </source>
</evidence>
<evidence type="ECO:0000256" key="1">
    <source>
        <dbReference type="ARBA" id="ARBA00022723"/>
    </source>
</evidence>
<keyword evidence="5" id="KW-1185">Reference proteome</keyword>
<protein>
    <submittedName>
        <fullName evidence="4">Putative metallophosphoesterase</fullName>
        <ecNumber evidence="4">3.1.-.-</ecNumber>
    </submittedName>
</protein>
<feature type="domain" description="Calcineurin-like phosphoesterase" evidence="3">
    <location>
        <begin position="61"/>
        <end position="227"/>
    </location>
</feature>
<keyword evidence="1" id="KW-0479">Metal-binding</keyword>
<dbReference type="EMBL" id="CP036349">
    <property type="protein sequence ID" value="QDV76387.1"/>
    <property type="molecule type" value="Genomic_DNA"/>
</dbReference>
<dbReference type="GO" id="GO:0008758">
    <property type="term" value="F:UDP-2,3-diacylglucosamine hydrolase activity"/>
    <property type="evidence" value="ECO:0007669"/>
    <property type="project" value="TreeGrafter"/>
</dbReference>
<dbReference type="InterPro" id="IPR051158">
    <property type="entry name" value="Metallophosphoesterase_sf"/>
</dbReference>
<dbReference type="PANTHER" id="PTHR31302">
    <property type="entry name" value="TRANSMEMBRANE PROTEIN WITH METALLOPHOSPHOESTERASE DOMAIN-RELATED"/>
    <property type="match status" value="1"/>
</dbReference>
<dbReference type="InterPro" id="IPR029052">
    <property type="entry name" value="Metallo-depent_PP-like"/>
</dbReference>
<dbReference type="RefSeq" id="WP_145116826.1">
    <property type="nucleotide sequence ID" value="NZ_CP036349.1"/>
</dbReference>
<dbReference type="KEGG" id="bmei:Spa11_46170"/>
<evidence type="ECO:0000313" key="4">
    <source>
        <dbReference type="EMBL" id="QDV76387.1"/>
    </source>
</evidence>
<dbReference type="Proteomes" id="UP000316426">
    <property type="component" value="Chromosome"/>
</dbReference>
<gene>
    <name evidence="4" type="ORF">Spa11_46170</name>
</gene>
<dbReference type="GO" id="GO:0046872">
    <property type="term" value="F:metal ion binding"/>
    <property type="evidence" value="ECO:0007669"/>
    <property type="project" value="UniProtKB-KW"/>
</dbReference>
<dbReference type="GO" id="GO:0009245">
    <property type="term" value="P:lipid A biosynthetic process"/>
    <property type="evidence" value="ECO:0007669"/>
    <property type="project" value="TreeGrafter"/>
</dbReference>
<proteinExistence type="predicted"/>
<dbReference type="InterPro" id="IPR006311">
    <property type="entry name" value="TAT_signal"/>
</dbReference>
<dbReference type="PROSITE" id="PS51318">
    <property type="entry name" value="TAT"/>
    <property type="match status" value="1"/>
</dbReference>
<dbReference type="EC" id="3.1.-.-" evidence="4"/>
<dbReference type="CDD" id="cd07385">
    <property type="entry name" value="MPP_YkuE_C"/>
    <property type="match status" value="1"/>
</dbReference>
<dbReference type="Pfam" id="PF00149">
    <property type="entry name" value="Metallophos"/>
    <property type="match status" value="1"/>
</dbReference>
<name>A0A518KF14_9BACT</name>
<dbReference type="GO" id="GO:0016020">
    <property type="term" value="C:membrane"/>
    <property type="evidence" value="ECO:0007669"/>
    <property type="project" value="GOC"/>
</dbReference>
<dbReference type="SUPFAM" id="SSF56300">
    <property type="entry name" value="Metallo-dependent phosphatases"/>
    <property type="match status" value="1"/>
</dbReference>
<reference evidence="4 5" key="1">
    <citation type="submission" date="2019-02" db="EMBL/GenBank/DDBJ databases">
        <title>Deep-cultivation of Planctomycetes and their phenomic and genomic characterization uncovers novel biology.</title>
        <authorList>
            <person name="Wiegand S."/>
            <person name="Jogler M."/>
            <person name="Boedeker C."/>
            <person name="Pinto D."/>
            <person name="Vollmers J."/>
            <person name="Rivas-Marin E."/>
            <person name="Kohn T."/>
            <person name="Peeters S.H."/>
            <person name="Heuer A."/>
            <person name="Rast P."/>
            <person name="Oberbeckmann S."/>
            <person name="Bunk B."/>
            <person name="Jeske O."/>
            <person name="Meyerdierks A."/>
            <person name="Storesund J.E."/>
            <person name="Kallscheuer N."/>
            <person name="Luecker S."/>
            <person name="Lage O.M."/>
            <person name="Pohl T."/>
            <person name="Merkel B.J."/>
            <person name="Hornburger P."/>
            <person name="Mueller R.-W."/>
            <person name="Bruemmer F."/>
            <person name="Labrenz M."/>
            <person name="Spormann A.M."/>
            <person name="Op den Camp H."/>
            <person name="Overmann J."/>
            <person name="Amann R."/>
            <person name="Jetten M.S.M."/>
            <person name="Mascher T."/>
            <person name="Medema M.H."/>
            <person name="Devos D.P."/>
            <person name="Kaster A.-K."/>
            <person name="Ovreas L."/>
            <person name="Rohde M."/>
            <person name="Galperin M.Y."/>
            <person name="Jogler C."/>
        </authorList>
    </citation>
    <scope>NUCLEOTIDE SEQUENCE [LARGE SCALE GENOMIC DNA]</scope>
    <source>
        <strain evidence="4 5">Spa11</strain>
    </source>
</reference>
<organism evidence="4 5">
    <name type="scientific">Botrimarina mediterranea</name>
    <dbReference type="NCBI Taxonomy" id="2528022"/>
    <lineage>
        <taxon>Bacteria</taxon>
        <taxon>Pseudomonadati</taxon>
        <taxon>Planctomycetota</taxon>
        <taxon>Planctomycetia</taxon>
        <taxon>Pirellulales</taxon>
        <taxon>Lacipirellulaceae</taxon>
        <taxon>Botrimarina</taxon>
    </lineage>
</organism>